<keyword evidence="3" id="KW-1185">Reference proteome</keyword>
<dbReference type="Proteomes" id="UP000485058">
    <property type="component" value="Unassembled WGS sequence"/>
</dbReference>
<dbReference type="EMBL" id="BLLF01000663">
    <property type="protein sequence ID" value="GFH13888.1"/>
    <property type="molecule type" value="Genomic_DNA"/>
</dbReference>
<gene>
    <name evidence="2" type="ORF">HaLaN_09851</name>
</gene>
<protein>
    <submittedName>
        <fullName evidence="2">Uncharacterized protein</fullName>
    </submittedName>
</protein>
<sequence length="214" mass="23033">MVGAAVLAGPCWTAECPALGFKKRRDRAPKAQDDDVGARPMEIADPSPTVTIAGIQPQPYELMQPTDAAAVPRFRLYSDQRLTGDVEGQVLAVDNSLGSGGQHSTLKHMHGAKTMYRYECGRRARAWASDWPYLTAVQHPLRALVLVAHTGSAAHLDEGQPLRDEFLAVVHDEHTANVQLDVVPLLVLVEKVEGGALGDEQDAPAATPPHHTAT</sequence>
<reference evidence="2 3" key="1">
    <citation type="submission" date="2020-02" db="EMBL/GenBank/DDBJ databases">
        <title>Draft genome sequence of Haematococcus lacustris strain NIES-144.</title>
        <authorList>
            <person name="Morimoto D."/>
            <person name="Nakagawa S."/>
            <person name="Yoshida T."/>
            <person name="Sawayama S."/>
        </authorList>
    </citation>
    <scope>NUCLEOTIDE SEQUENCE [LARGE SCALE GENOMIC DNA]</scope>
    <source>
        <strain evidence="2 3">NIES-144</strain>
    </source>
</reference>
<accession>A0A699Z3D0</accession>
<dbReference type="AlphaFoldDB" id="A0A699Z3D0"/>
<evidence type="ECO:0000313" key="3">
    <source>
        <dbReference type="Proteomes" id="UP000485058"/>
    </source>
</evidence>
<name>A0A699Z3D0_HAELA</name>
<organism evidence="2 3">
    <name type="scientific">Haematococcus lacustris</name>
    <name type="common">Green alga</name>
    <name type="synonym">Haematococcus pluvialis</name>
    <dbReference type="NCBI Taxonomy" id="44745"/>
    <lineage>
        <taxon>Eukaryota</taxon>
        <taxon>Viridiplantae</taxon>
        <taxon>Chlorophyta</taxon>
        <taxon>core chlorophytes</taxon>
        <taxon>Chlorophyceae</taxon>
        <taxon>CS clade</taxon>
        <taxon>Chlamydomonadales</taxon>
        <taxon>Haematococcaceae</taxon>
        <taxon>Haematococcus</taxon>
    </lineage>
</organism>
<feature type="region of interest" description="Disordered" evidence="1">
    <location>
        <begin position="23"/>
        <end position="45"/>
    </location>
</feature>
<evidence type="ECO:0000256" key="1">
    <source>
        <dbReference type="SAM" id="MobiDB-lite"/>
    </source>
</evidence>
<evidence type="ECO:0000313" key="2">
    <source>
        <dbReference type="EMBL" id="GFH13888.1"/>
    </source>
</evidence>
<comment type="caution">
    <text evidence="2">The sequence shown here is derived from an EMBL/GenBank/DDBJ whole genome shotgun (WGS) entry which is preliminary data.</text>
</comment>
<proteinExistence type="predicted"/>
<feature type="compositionally biased region" description="Basic and acidic residues" evidence="1">
    <location>
        <begin position="28"/>
        <end position="37"/>
    </location>
</feature>